<name>A0A225VHZ3_9STRA</name>
<sequence length="164" mass="18242">MDGVHYHLNPDLVSDTNGIALCRKCVNDLRKSEFCITSGHENGRPGVLPDLNEMASKSFNREFDMLSIMWSRSVFDGFAVHSKHLLPTSHIHSHFISRGVNVNDSAEARNKIEKLEAKITNSVSVAMSDEALVVDHAVMSESYAEEFTEHTIADTIISRTAVLK</sequence>
<evidence type="ECO:0000313" key="1">
    <source>
        <dbReference type="EMBL" id="OWZ05226.1"/>
    </source>
</evidence>
<evidence type="ECO:0000313" key="2">
    <source>
        <dbReference type="Proteomes" id="UP000198211"/>
    </source>
</evidence>
<dbReference type="Proteomes" id="UP000198211">
    <property type="component" value="Unassembled WGS sequence"/>
</dbReference>
<keyword evidence="2" id="KW-1185">Reference proteome</keyword>
<reference evidence="2" key="1">
    <citation type="submission" date="2017-03" db="EMBL/GenBank/DDBJ databases">
        <title>Phytopthora megakarya and P. palmivora, two closely related causual agents of cacao black pod achieved similar genome size and gene model numbers by different mechanisms.</title>
        <authorList>
            <person name="Ali S."/>
            <person name="Shao J."/>
            <person name="Larry D.J."/>
            <person name="Kronmiller B."/>
            <person name="Shen D."/>
            <person name="Strem M.D."/>
            <person name="Melnick R.L."/>
            <person name="Guiltinan M.J."/>
            <person name="Tyler B.M."/>
            <person name="Meinhardt L.W."/>
            <person name="Bailey B.A."/>
        </authorList>
    </citation>
    <scope>NUCLEOTIDE SEQUENCE [LARGE SCALE GENOMIC DNA]</scope>
    <source>
        <strain evidence="2">zdho120</strain>
    </source>
</reference>
<comment type="caution">
    <text evidence="1">The sequence shown here is derived from an EMBL/GenBank/DDBJ whole genome shotgun (WGS) entry which is preliminary data.</text>
</comment>
<organism evidence="1 2">
    <name type="scientific">Phytophthora megakarya</name>
    <dbReference type="NCBI Taxonomy" id="4795"/>
    <lineage>
        <taxon>Eukaryota</taxon>
        <taxon>Sar</taxon>
        <taxon>Stramenopiles</taxon>
        <taxon>Oomycota</taxon>
        <taxon>Peronosporomycetes</taxon>
        <taxon>Peronosporales</taxon>
        <taxon>Peronosporaceae</taxon>
        <taxon>Phytophthora</taxon>
    </lineage>
</organism>
<gene>
    <name evidence="1" type="ORF">PHMEG_00022723</name>
</gene>
<protein>
    <submittedName>
        <fullName evidence="1">Uncharacterized protein</fullName>
    </submittedName>
</protein>
<dbReference type="AlphaFoldDB" id="A0A225VHZ3"/>
<proteinExistence type="predicted"/>
<accession>A0A225VHZ3</accession>
<dbReference type="EMBL" id="NBNE01004545">
    <property type="protein sequence ID" value="OWZ05226.1"/>
    <property type="molecule type" value="Genomic_DNA"/>
</dbReference>